<sequence length="130" mass="14069">MDNQRCSVKLKREGKLKFIQRFILLLLVTVTTNILLTSPVHAEKATDQMESKTTIELVNGKPTDNNGSKPGGNLSGGGSTGSPSVGGSGLSGKLPQTNEIQSFIWSFCGTILLLFVIYEHHQLRKRGGVE</sequence>
<feature type="region of interest" description="Disordered" evidence="1">
    <location>
        <begin position="47"/>
        <end position="91"/>
    </location>
</feature>
<evidence type="ECO:0000256" key="1">
    <source>
        <dbReference type="SAM" id="MobiDB-lite"/>
    </source>
</evidence>
<dbReference type="Proteomes" id="UP000774130">
    <property type="component" value="Unassembled WGS sequence"/>
</dbReference>
<keyword evidence="2" id="KW-0812">Transmembrane</keyword>
<name>A0ABS6TGJ0_9ENTE</name>
<evidence type="ECO:0000313" key="3">
    <source>
        <dbReference type="EMBL" id="MBV7392071.1"/>
    </source>
</evidence>
<gene>
    <name evidence="3" type="ORF">KUA55_15420</name>
</gene>
<comment type="caution">
    <text evidence="3">The sequence shown here is derived from an EMBL/GenBank/DDBJ whole genome shotgun (WGS) entry which is preliminary data.</text>
</comment>
<feature type="transmembrane region" description="Helical" evidence="2">
    <location>
        <begin position="100"/>
        <end position="118"/>
    </location>
</feature>
<keyword evidence="2" id="KW-1133">Transmembrane helix</keyword>
<proteinExistence type="predicted"/>
<dbReference type="RefSeq" id="WP_218327283.1">
    <property type="nucleotide sequence ID" value="NZ_JAHUZB010000007.1"/>
</dbReference>
<feature type="compositionally biased region" description="Gly residues" evidence="1">
    <location>
        <begin position="69"/>
        <end position="90"/>
    </location>
</feature>
<dbReference type="EMBL" id="JAHUZB010000007">
    <property type="protein sequence ID" value="MBV7392071.1"/>
    <property type="molecule type" value="Genomic_DNA"/>
</dbReference>
<evidence type="ECO:0000313" key="4">
    <source>
        <dbReference type="Proteomes" id="UP000774130"/>
    </source>
</evidence>
<evidence type="ECO:0008006" key="5">
    <source>
        <dbReference type="Google" id="ProtNLM"/>
    </source>
</evidence>
<evidence type="ECO:0000256" key="2">
    <source>
        <dbReference type="SAM" id="Phobius"/>
    </source>
</evidence>
<protein>
    <recommendedName>
        <fullName evidence="5">LPXTG cell wall anchor domain-containing protein</fullName>
    </recommendedName>
</protein>
<organism evidence="3 4">
    <name type="scientific">Enterococcus alishanensis</name>
    <dbReference type="NCBI Taxonomy" id="1303817"/>
    <lineage>
        <taxon>Bacteria</taxon>
        <taxon>Bacillati</taxon>
        <taxon>Bacillota</taxon>
        <taxon>Bacilli</taxon>
        <taxon>Lactobacillales</taxon>
        <taxon>Enterococcaceae</taxon>
        <taxon>Enterococcus</taxon>
    </lineage>
</organism>
<accession>A0ABS6TGJ0</accession>
<reference evidence="3 4" key="1">
    <citation type="submission" date="2021-06" db="EMBL/GenBank/DDBJ databases">
        <title>Enterococcus alishanensis sp. nov., a novel lactic acid bacterium isolated from fresh coffee beans.</title>
        <authorList>
            <person name="Chen Y.-S."/>
        </authorList>
    </citation>
    <scope>NUCLEOTIDE SEQUENCE [LARGE SCALE GENOMIC DNA]</scope>
    <source>
        <strain evidence="3 4">ALS3</strain>
    </source>
</reference>
<keyword evidence="4" id="KW-1185">Reference proteome</keyword>
<keyword evidence="2" id="KW-0472">Membrane</keyword>
<feature type="transmembrane region" description="Helical" evidence="2">
    <location>
        <begin position="21"/>
        <end position="42"/>
    </location>
</feature>